<protein>
    <submittedName>
        <fullName evidence="5">Acyltransferase domain-containing protein</fullName>
    </submittedName>
</protein>
<dbReference type="GO" id="GO:0005886">
    <property type="term" value="C:plasma membrane"/>
    <property type="evidence" value="ECO:0007669"/>
    <property type="project" value="TreeGrafter"/>
</dbReference>
<dbReference type="InterPro" id="IPR001227">
    <property type="entry name" value="Ac_transferase_dom_sf"/>
</dbReference>
<sequence>PRLRVELAGITGSKPEISYYSPVFEDPREVPVFEGAYWAAGLRRPVRLMQAVQAAAEDGYGLFTELGPRPLLSGALRDTLPPAALITEGDFYDQVAAAATAVVPRTRGRVVDVPHSPWQHTRHWAAPKRPPAGHPLLGVHVETPAGHAWTTTLDDLADAPWRLPPEDWHRDGHPVLPPSALARLAHAAATEVHGEAGLRDVTLLGLLPLPAQVTITLSDTTIELSAKNAAGAWTVHG</sequence>
<keyword evidence="2" id="KW-0597">Phosphoprotein</keyword>
<dbReference type="GO" id="GO:0071770">
    <property type="term" value="P:DIM/DIP cell wall layer assembly"/>
    <property type="evidence" value="ECO:0007669"/>
    <property type="project" value="TreeGrafter"/>
</dbReference>
<dbReference type="Proteomes" id="UP000309128">
    <property type="component" value="Unassembled WGS sequence"/>
</dbReference>
<keyword evidence="5" id="KW-0012">Acyltransferase</keyword>
<dbReference type="InterPro" id="IPR050091">
    <property type="entry name" value="PKS_NRPS_Biosynth_Enz"/>
</dbReference>
<evidence type="ECO:0000259" key="3">
    <source>
        <dbReference type="Pfam" id="PF00698"/>
    </source>
</evidence>
<feature type="domain" description="Polyketide synthase dehydratase" evidence="4">
    <location>
        <begin position="134"/>
        <end position="218"/>
    </location>
</feature>
<keyword evidence="5" id="KW-0808">Transferase</keyword>
<evidence type="ECO:0000313" key="5">
    <source>
        <dbReference type="EMBL" id="TMR00517.1"/>
    </source>
</evidence>
<feature type="domain" description="Malonyl-CoA:ACP transacylase (MAT)" evidence="3">
    <location>
        <begin position="2"/>
        <end position="81"/>
    </location>
</feature>
<keyword evidence="1" id="KW-0596">Phosphopantetheine</keyword>
<dbReference type="InterPro" id="IPR014043">
    <property type="entry name" value="Acyl_transferase_dom"/>
</dbReference>
<accession>A0A5S4EUC8</accession>
<dbReference type="Gene3D" id="3.40.366.10">
    <property type="entry name" value="Malonyl-Coenzyme A Acyl Carrier Protein, domain 2"/>
    <property type="match status" value="1"/>
</dbReference>
<name>A0A5S4EUC8_9ACTN</name>
<evidence type="ECO:0000313" key="6">
    <source>
        <dbReference type="Proteomes" id="UP000309128"/>
    </source>
</evidence>
<dbReference type="RefSeq" id="WP_138674425.1">
    <property type="nucleotide sequence ID" value="NZ_VCKY01000582.1"/>
</dbReference>
<comment type="caution">
    <text evidence="5">The sequence shown here is derived from an EMBL/GenBank/DDBJ whole genome shotgun (WGS) entry which is preliminary data.</text>
</comment>
<keyword evidence="6" id="KW-1185">Reference proteome</keyword>
<dbReference type="GO" id="GO:0006633">
    <property type="term" value="P:fatty acid biosynthetic process"/>
    <property type="evidence" value="ECO:0007669"/>
    <property type="project" value="TreeGrafter"/>
</dbReference>
<reference evidence="5 6" key="1">
    <citation type="submission" date="2019-05" db="EMBL/GenBank/DDBJ databases">
        <title>Draft genome sequence of Nonomuraea turkmeniaca DSM 43926.</title>
        <authorList>
            <person name="Saricaoglu S."/>
            <person name="Isik K."/>
        </authorList>
    </citation>
    <scope>NUCLEOTIDE SEQUENCE [LARGE SCALE GENOMIC DNA]</scope>
    <source>
        <strain evidence="5 6">DSM 43926</strain>
    </source>
</reference>
<dbReference type="InterPro" id="IPR016035">
    <property type="entry name" value="Acyl_Trfase/lysoPLipase"/>
</dbReference>
<dbReference type="SUPFAM" id="SSF52151">
    <property type="entry name" value="FabD/lysophospholipase-like"/>
    <property type="match status" value="1"/>
</dbReference>
<dbReference type="PANTHER" id="PTHR43775">
    <property type="entry name" value="FATTY ACID SYNTHASE"/>
    <property type="match status" value="1"/>
</dbReference>
<dbReference type="GO" id="GO:0005737">
    <property type="term" value="C:cytoplasm"/>
    <property type="evidence" value="ECO:0007669"/>
    <property type="project" value="TreeGrafter"/>
</dbReference>
<dbReference type="InterPro" id="IPR049552">
    <property type="entry name" value="PKS_DH_N"/>
</dbReference>
<proteinExistence type="predicted"/>
<organism evidence="5 6">
    <name type="scientific">Nonomuraea turkmeniaca</name>
    <dbReference type="NCBI Taxonomy" id="103838"/>
    <lineage>
        <taxon>Bacteria</taxon>
        <taxon>Bacillati</taxon>
        <taxon>Actinomycetota</taxon>
        <taxon>Actinomycetes</taxon>
        <taxon>Streptosporangiales</taxon>
        <taxon>Streptosporangiaceae</taxon>
        <taxon>Nonomuraea</taxon>
    </lineage>
</organism>
<dbReference type="EMBL" id="VCKY01000582">
    <property type="protein sequence ID" value="TMR00517.1"/>
    <property type="molecule type" value="Genomic_DNA"/>
</dbReference>
<dbReference type="OrthoDB" id="4220818at2"/>
<dbReference type="Pfam" id="PF21089">
    <property type="entry name" value="PKS_DH_N"/>
    <property type="match status" value="1"/>
</dbReference>
<dbReference type="Gene3D" id="3.10.129.10">
    <property type="entry name" value="Hotdog Thioesterase"/>
    <property type="match status" value="1"/>
</dbReference>
<gene>
    <name evidence="5" type="ORF">ETD86_54670</name>
</gene>
<dbReference type="Gene3D" id="3.30.70.3290">
    <property type="match status" value="1"/>
</dbReference>
<dbReference type="PANTHER" id="PTHR43775:SF37">
    <property type="entry name" value="SI:DKEY-61P9.11"/>
    <property type="match status" value="1"/>
</dbReference>
<feature type="non-terminal residue" evidence="5">
    <location>
        <position position="237"/>
    </location>
</feature>
<dbReference type="AlphaFoldDB" id="A0A5S4EUC8"/>
<evidence type="ECO:0000256" key="1">
    <source>
        <dbReference type="ARBA" id="ARBA00022450"/>
    </source>
</evidence>
<dbReference type="GO" id="GO:0004312">
    <property type="term" value="F:fatty acid synthase activity"/>
    <property type="evidence" value="ECO:0007669"/>
    <property type="project" value="TreeGrafter"/>
</dbReference>
<dbReference type="Pfam" id="PF00698">
    <property type="entry name" value="Acyl_transf_1"/>
    <property type="match status" value="1"/>
</dbReference>
<evidence type="ECO:0000259" key="4">
    <source>
        <dbReference type="Pfam" id="PF21089"/>
    </source>
</evidence>
<evidence type="ECO:0000256" key="2">
    <source>
        <dbReference type="ARBA" id="ARBA00022553"/>
    </source>
</evidence>
<feature type="non-terminal residue" evidence="5">
    <location>
        <position position="1"/>
    </location>
</feature>